<keyword evidence="2" id="KW-1185">Reference proteome</keyword>
<evidence type="ECO:0000313" key="1">
    <source>
        <dbReference type="EnsemblMetazoa" id="AAEL026755-PA"/>
    </source>
</evidence>
<organism evidence="1 2">
    <name type="scientific">Aedes aegypti</name>
    <name type="common">Yellowfever mosquito</name>
    <name type="synonym">Culex aegypti</name>
    <dbReference type="NCBI Taxonomy" id="7159"/>
    <lineage>
        <taxon>Eukaryota</taxon>
        <taxon>Metazoa</taxon>
        <taxon>Ecdysozoa</taxon>
        <taxon>Arthropoda</taxon>
        <taxon>Hexapoda</taxon>
        <taxon>Insecta</taxon>
        <taxon>Pterygota</taxon>
        <taxon>Neoptera</taxon>
        <taxon>Endopterygota</taxon>
        <taxon>Diptera</taxon>
        <taxon>Nematocera</taxon>
        <taxon>Culicoidea</taxon>
        <taxon>Culicidae</taxon>
        <taxon>Culicinae</taxon>
        <taxon>Aedini</taxon>
        <taxon>Aedes</taxon>
        <taxon>Stegomyia</taxon>
    </lineage>
</organism>
<dbReference type="EnsemblMetazoa" id="AAEL026755-RA">
    <property type="protein sequence ID" value="AAEL026755-PA"/>
    <property type="gene ID" value="AAEL026755"/>
</dbReference>
<reference evidence="1" key="2">
    <citation type="submission" date="2020-05" db="UniProtKB">
        <authorList>
            <consortium name="EnsemblMetazoa"/>
        </authorList>
    </citation>
    <scope>IDENTIFICATION</scope>
    <source>
        <strain evidence="1">LVP_AGWG</strain>
    </source>
</reference>
<reference evidence="1 2" key="1">
    <citation type="submission" date="2017-06" db="EMBL/GenBank/DDBJ databases">
        <title>Aedes aegypti genome working group (AGWG) sequencing and assembly.</title>
        <authorList>
            <consortium name="Aedes aegypti Genome Working Group (AGWG)"/>
            <person name="Matthews B.J."/>
        </authorList>
    </citation>
    <scope>NUCLEOTIDE SEQUENCE [LARGE SCALE GENOMIC DNA]</scope>
    <source>
        <strain evidence="1 2">LVP_AGWG</strain>
    </source>
</reference>
<sequence length="311" mass="35300">MAEDSGGGGRPSWAFGSRYNSLDIDQQELEWTTKESSRGNNGKKRTANRLTQKEIQFTKLMKVDSYNGPRFLTLKRTDQDETMKTVSPFFIRKAMNNITPNITIVRTKDGGLLLKTVDRQQAEKLKKQKVFGGIINIEISEHPTLNSSRGTIFCPDLKMHTDEEILDELSSQHVTDVKRVQRRNKKGDVEDSGVFILTFDLGHLPNSIDAGFHCCKIKQYIPPPLRCMNCLKFGHKKSVCKGNQICASCANLYHDKTQCQQGLKCVVCRGDHHTLSKDCPVYKDELEIQRMKVAKPDKKEDYKHPTLILPG</sequence>
<accession>A0A6I8U7B4</accession>
<dbReference type="Proteomes" id="UP000008820">
    <property type="component" value="Chromosome 3"/>
</dbReference>
<dbReference type="OrthoDB" id="7764477at2759"/>
<proteinExistence type="predicted"/>
<dbReference type="AlphaFoldDB" id="A0A6I8U7B4"/>
<dbReference type="InParanoid" id="A0A6I8U7B4"/>
<gene>
    <name evidence="1" type="primary">110679679</name>
</gene>
<evidence type="ECO:0000313" key="2">
    <source>
        <dbReference type="Proteomes" id="UP000008820"/>
    </source>
</evidence>
<protein>
    <submittedName>
        <fullName evidence="1">Uncharacterized protein</fullName>
    </submittedName>
</protein>
<name>A0A6I8U7B4_AEDAE</name>